<dbReference type="Proteomes" id="UP000094020">
    <property type="component" value="Chromosome 4"/>
</dbReference>
<name>A0A1B9IB92_9TREE</name>
<feature type="chain" id="PRO_5008628559" description="Polysaccharide lyase 14 domain-containing protein" evidence="2">
    <location>
        <begin position="25"/>
        <end position="711"/>
    </location>
</feature>
<evidence type="ECO:0000256" key="2">
    <source>
        <dbReference type="SAM" id="SignalP"/>
    </source>
</evidence>
<reference evidence="4" key="3">
    <citation type="submission" date="2016-07" db="EMBL/GenBank/DDBJ databases">
        <title>Evolution of pathogenesis and genome organization in the Tremellales.</title>
        <authorList>
            <person name="Cuomo C."/>
            <person name="Litvintseva A."/>
            <person name="Heitman J."/>
            <person name="Chen Y."/>
            <person name="Sun S."/>
            <person name="Springer D."/>
            <person name="Dromer F."/>
            <person name="Young S."/>
            <person name="Zeng Q."/>
            <person name="Chapman S."/>
            <person name="Gujja S."/>
            <person name="Saif S."/>
            <person name="Birren B."/>
        </authorList>
    </citation>
    <scope>NUCLEOTIDE SEQUENCE</scope>
    <source>
        <strain evidence="4">CBS 10737</strain>
    </source>
</reference>
<keyword evidence="2" id="KW-0732">Signal</keyword>
<dbReference type="Gene3D" id="2.60.120.200">
    <property type="match status" value="2"/>
</dbReference>
<dbReference type="Pfam" id="PF21294">
    <property type="entry name" value="Polysacc_lyase_14"/>
    <property type="match status" value="2"/>
</dbReference>
<feature type="compositionally biased region" description="Pro residues" evidence="1">
    <location>
        <begin position="558"/>
        <end position="620"/>
    </location>
</feature>
<reference evidence="4" key="1">
    <citation type="submission" date="2013-07" db="EMBL/GenBank/DDBJ databases">
        <title>The Genome Sequence of Cryptococcus pinus CBS10737.</title>
        <authorList>
            <consortium name="The Broad Institute Genome Sequencing Platform"/>
            <person name="Cuomo C."/>
            <person name="Litvintseva A."/>
            <person name="Chen Y."/>
            <person name="Heitman J."/>
            <person name="Sun S."/>
            <person name="Springer D."/>
            <person name="Dromer F."/>
            <person name="Young S.K."/>
            <person name="Zeng Q."/>
            <person name="Gargeya S."/>
            <person name="Fitzgerald M."/>
            <person name="Abouelleil A."/>
            <person name="Alvarado L."/>
            <person name="Berlin A.M."/>
            <person name="Chapman S.B."/>
            <person name="Dewar J."/>
            <person name="Goldberg J."/>
            <person name="Griggs A."/>
            <person name="Gujja S."/>
            <person name="Hansen M."/>
            <person name="Howarth C."/>
            <person name="Imamovic A."/>
            <person name="Larimer J."/>
            <person name="McCowan C."/>
            <person name="Murphy C."/>
            <person name="Pearson M."/>
            <person name="Priest M."/>
            <person name="Roberts A."/>
            <person name="Saif S."/>
            <person name="Shea T."/>
            <person name="Sykes S."/>
            <person name="Wortman J."/>
            <person name="Nusbaum C."/>
            <person name="Birren B."/>
        </authorList>
    </citation>
    <scope>NUCLEOTIDE SEQUENCE [LARGE SCALE GENOMIC DNA]</scope>
    <source>
        <strain evidence="4">CBS 10737</strain>
    </source>
</reference>
<dbReference type="EMBL" id="CP144522">
    <property type="protein sequence ID" value="WWC69085.1"/>
    <property type="molecule type" value="Genomic_DNA"/>
</dbReference>
<feature type="region of interest" description="Disordered" evidence="1">
    <location>
        <begin position="453"/>
        <end position="493"/>
    </location>
</feature>
<gene>
    <name evidence="4" type="ORF">I206_01974</name>
    <name evidence="5" type="ORF">I206_103021</name>
</gene>
<dbReference type="KEGG" id="kpin:30170343"/>
<feature type="compositionally biased region" description="Low complexity" evidence="1">
    <location>
        <begin position="453"/>
        <end position="471"/>
    </location>
</feature>
<feature type="domain" description="Polysaccharide lyase 14" evidence="3">
    <location>
        <begin position="142"/>
        <end position="321"/>
    </location>
</feature>
<feature type="signal peptide" evidence="2">
    <location>
        <begin position="1"/>
        <end position="24"/>
    </location>
</feature>
<reference evidence="5" key="4">
    <citation type="submission" date="2024-02" db="EMBL/GenBank/DDBJ databases">
        <title>Comparative genomics of Cryptococcus and Kwoniella reveals pathogenesis evolution and contrasting modes of karyotype evolution via chromosome fusion or intercentromeric recombination.</title>
        <authorList>
            <person name="Coelho M.A."/>
            <person name="David-Palma M."/>
            <person name="Shea T."/>
            <person name="Bowers K."/>
            <person name="McGinley-Smith S."/>
            <person name="Mohammad A.W."/>
            <person name="Gnirke A."/>
            <person name="Yurkov A.M."/>
            <person name="Nowrousian M."/>
            <person name="Sun S."/>
            <person name="Cuomo C.A."/>
            <person name="Heitman J."/>
        </authorList>
    </citation>
    <scope>NUCLEOTIDE SEQUENCE</scope>
    <source>
        <strain evidence="5">CBS 10737</strain>
    </source>
</reference>
<evidence type="ECO:0000313" key="4">
    <source>
        <dbReference type="EMBL" id="OCF52681.1"/>
    </source>
</evidence>
<protein>
    <recommendedName>
        <fullName evidence="3">Polysaccharide lyase 14 domain-containing protein</fullName>
    </recommendedName>
</protein>
<dbReference type="PANTHER" id="PTHR40124">
    <property type="match status" value="1"/>
</dbReference>
<dbReference type="AlphaFoldDB" id="A0A1B9IB92"/>
<dbReference type="GeneID" id="30170343"/>
<feature type="region of interest" description="Disordered" evidence="1">
    <location>
        <begin position="517"/>
        <end position="650"/>
    </location>
</feature>
<reference evidence="5" key="2">
    <citation type="submission" date="2013-07" db="EMBL/GenBank/DDBJ databases">
        <authorList>
            <consortium name="The Broad Institute Genome Sequencing Platform"/>
            <person name="Cuomo C."/>
            <person name="Litvintseva A."/>
            <person name="Chen Y."/>
            <person name="Heitman J."/>
            <person name="Sun S."/>
            <person name="Springer D."/>
            <person name="Dromer F."/>
            <person name="Young S.K."/>
            <person name="Zeng Q."/>
            <person name="Gargeya S."/>
            <person name="Fitzgerald M."/>
            <person name="Abouelleil A."/>
            <person name="Alvarado L."/>
            <person name="Berlin A.M."/>
            <person name="Chapman S.B."/>
            <person name="Dewar J."/>
            <person name="Goldberg J."/>
            <person name="Griggs A."/>
            <person name="Gujja S."/>
            <person name="Hansen M."/>
            <person name="Howarth C."/>
            <person name="Imamovic A."/>
            <person name="Larimer J."/>
            <person name="McCowan C."/>
            <person name="Murphy C."/>
            <person name="Pearson M."/>
            <person name="Priest M."/>
            <person name="Roberts A."/>
            <person name="Saif S."/>
            <person name="Shea T."/>
            <person name="Sykes S."/>
            <person name="Wortman J."/>
            <person name="Nusbaum C."/>
            <person name="Birren B."/>
        </authorList>
    </citation>
    <scope>NUCLEOTIDE SEQUENCE</scope>
    <source>
        <strain evidence="5">CBS 10737</strain>
    </source>
</reference>
<evidence type="ECO:0000313" key="5">
    <source>
        <dbReference type="EMBL" id="WWC69085.1"/>
    </source>
</evidence>
<dbReference type="RefSeq" id="XP_019013900.1">
    <property type="nucleotide sequence ID" value="XM_019153739.1"/>
</dbReference>
<evidence type="ECO:0000259" key="3">
    <source>
        <dbReference type="Pfam" id="PF21294"/>
    </source>
</evidence>
<dbReference type="EMBL" id="KI894008">
    <property type="protein sequence ID" value="OCF52681.1"/>
    <property type="molecule type" value="Genomic_DNA"/>
</dbReference>
<proteinExistence type="predicted"/>
<evidence type="ECO:0000256" key="1">
    <source>
        <dbReference type="SAM" id="MobiDB-lite"/>
    </source>
</evidence>
<dbReference type="STRING" id="1296096.A0A1B9IB92"/>
<dbReference type="OrthoDB" id="10069995at2759"/>
<dbReference type="PRINTS" id="PR01217">
    <property type="entry name" value="PRICHEXTENSN"/>
</dbReference>
<sequence>MRTQSNRWMQTLSVISATLLIVDAVPLPQSTDSSDLSLGWDTASSSNYQSSTPYDAASVDDTGAYPEDSAAIYAGGDDEDTYPIAGTTWESDAQISDLSSFLISNFSSGSQNIEVLAGSPSSPSELSAESVGADATNSNWDSSINSLRVTYPAGSLNPGNNPRGGSTFYAHPMNLRKVHNATLEYSVFFPKDFDFVKGGKLPGLYGGHSGCAGGVDAKDCFSTRMMWRENGHGELYLYAPRHRQTQRLCRSPPFSDCSTPYGLSIGRGSWTFQRGGWTDIRQDVWLNTPGKNDGGFNIWINGKLVVHADDVFFRDVTETCLASMGNSAALWSGLSPIKRDGELENDDADTFITEDWLSVNQDVGDSNVAIRSAENSSAVGSPLLSMVKRWFEFQKPSRRSPSDDGHWKGINGYPGDPGYNGGNNVKIGTPGDVYTYEFTEVVTFPTALALATTTETETETATVTVTAAPEDPSADDPARKKKRQDIPDAMITGSVADETDSLFSSLVTEDALTAASPEATDVDALQAPAKKPVPPKPKVPPKPAPPKPKPVVKSPVKPVVPPKPVPAPAKPTPPPAPKPVVPAPKPPASKSPVPKTPAPAPPPPPPPPPGPKAPLPPPVKSPAQAPVIAPPPPAPKAPTPPPAPKTPGLLPVPNARIASVNRPYSHLANVDCERGFVGLFFSTFFGGHTETWASPKEQNTYFRNFRIRINQ</sequence>
<accession>A0A1B9IB92</accession>
<evidence type="ECO:0000313" key="6">
    <source>
        <dbReference type="Proteomes" id="UP000094020"/>
    </source>
</evidence>
<feature type="compositionally biased region" description="Pro residues" evidence="1">
    <location>
        <begin position="628"/>
        <end position="645"/>
    </location>
</feature>
<feature type="domain" description="Polysaccharide lyase 14" evidence="3">
    <location>
        <begin position="675"/>
        <end position="705"/>
    </location>
</feature>
<dbReference type="InterPro" id="IPR048958">
    <property type="entry name" value="Polysacc_lyase_14"/>
</dbReference>
<keyword evidence="6" id="KW-1185">Reference proteome</keyword>
<dbReference type="PANTHER" id="PTHR40124:SF1">
    <property type="entry name" value="DISAGGREGATASE RELATED REPEAT PROTEIN"/>
    <property type="match status" value="1"/>
</dbReference>
<feature type="region of interest" description="Disordered" evidence="1">
    <location>
        <begin position="396"/>
        <end position="421"/>
    </location>
</feature>
<organism evidence="4">
    <name type="scientific">Kwoniella pini CBS 10737</name>
    <dbReference type="NCBI Taxonomy" id="1296096"/>
    <lineage>
        <taxon>Eukaryota</taxon>
        <taxon>Fungi</taxon>
        <taxon>Dikarya</taxon>
        <taxon>Basidiomycota</taxon>
        <taxon>Agaricomycotina</taxon>
        <taxon>Tremellomycetes</taxon>
        <taxon>Tremellales</taxon>
        <taxon>Cryptococcaceae</taxon>
        <taxon>Kwoniella</taxon>
    </lineage>
</organism>
<feature type="compositionally biased region" description="Pro residues" evidence="1">
    <location>
        <begin position="531"/>
        <end position="549"/>
    </location>
</feature>